<evidence type="ECO:0000313" key="2">
    <source>
        <dbReference type="EMBL" id="MCJ2544096.1"/>
    </source>
</evidence>
<gene>
    <name evidence="2" type="ORF">JX360_14485</name>
</gene>
<proteinExistence type="predicted"/>
<comment type="caution">
    <text evidence="2">The sequence shown here is derived from an EMBL/GenBank/DDBJ whole genome shotgun (WGS) entry which is preliminary data.</text>
</comment>
<reference evidence="2" key="1">
    <citation type="submission" date="2021-02" db="EMBL/GenBank/DDBJ databases">
        <title>The CRISPR/cas machinery reduction and long-range gene transfer in the hot spring cyanobacterium Synechococcus.</title>
        <authorList>
            <person name="Dvorak P."/>
            <person name="Jahodarova E."/>
            <person name="Hasler P."/>
            <person name="Poulickova A."/>
        </authorList>
    </citation>
    <scope>NUCLEOTIDE SEQUENCE</scope>
    <source>
        <strain evidence="2">Rupite</strain>
    </source>
</reference>
<organism evidence="2 3">
    <name type="scientific">Thermostichus vulcanus str. 'Rupite'</name>
    <dbReference type="NCBI Taxonomy" id="2813851"/>
    <lineage>
        <taxon>Bacteria</taxon>
        <taxon>Bacillati</taxon>
        <taxon>Cyanobacteriota</taxon>
        <taxon>Cyanophyceae</taxon>
        <taxon>Thermostichales</taxon>
        <taxon>Thermostichaceae</taxon>
        <taxon>Thermostichus</taxon>
    </lineage>
</organism>
<dbReference type="Gene3D" id="2.60.120.380">
    <property type="match status" value="1"/>
</dbReference>
<sequence>MAGQASKFGMGIRSLFLPLLAGIALGCGGGGTGGPPSLPPSGSVTLRVDPVNGPFTKLADATAEAQRLQNATAGLEVLIEILGAGSETLQSNLALDGGDGTNGGRIRITSSVTYEILTGLFDLIVASQTSLQGVEVVLGGGRVQVNNGTFQPSKVTLNDPRSNISVNGNAAVLEGALGQLAQILCQQFLDPCVQVSGDGRVSRVSPIVSKAGGVGIGTVPGSNPTIENNTILLQALGALAARYSDNSGGVFRNNQIEGDPPTASLALQSRQTGSSGTTGIQLDGAGSVPAIQSNRIGVGGIAGSFGILILQGTQARTISGNTFLARGNGTGIAIQVAPGTPAAVVATYLANNGFQGNFAQTVTGGAATPTPTPTSTPTPTPTSTPTPTPTSTPTPPLGTGPIQITLSWNTTDDLDLYVTDPGQQTVSFVNPSIPSGGRLDVDANANCAGVITNPVENVFWISTPPTGTYRIEVALFQRCSQSTAPIPFTVTLRKNGVVAQVFNGSATSTGSAGRFTFSFP</sequence>
<evidence type="ECO:0000313" key="3">
    <source>
        <dbReference type="Proteomes" id="UP000830835"/>
    </source>
</evidence>
<keyword evidence="3" id="KW-1185">Reference proteome</keyword>
<feature type="region of interest" description="Disordered" evidence="1">
    <location>
        <begin position="360"/>
        <end position="401"/>
    </location>
</feature>
<protein>
    <submittedName>
        <fullName evidence="2">Right-handed parallel beta-helix repeat-containing protein</fullName>
    </submittedName>
</protein>
<dbReference type="Proteomes" id="UP000830835">
    <property type="component" value="Unassembled WGS sequence"/>
</dbReference>
<dbReference type="PROSITE" id="PS51257">
    <property type="entry name" value="PROKAR_LIPOPROTEIN"/>
    <property type="match status" value="1"/>
</dbReference>
<dbReference type="EMBL" id="JAFIRA010000046">
    <property type="protein sequence ID" value="MCJ2544096.1"/>
    <property type="molecule type" value="Genomic_DNA"/>
</dbReference>
<accession>A0ABT0CEA2</accession>
<dbReference type="InterPro" id="IPR011050">
    <property type="entry name" value="Pectin_lyase_fold/virulence"/>
</dbReference>
<name>A0ABT0CEA2_THEVL</name>
<feature type="compositionally biased region" description="Pro residues" evidence="1">
    <location>
        <begin position="370"/>
        <end position="398"/>
    </location>
</feature>
<dbReference type="SUPFAM" id="SSF51126">
    <property type="entry name" value="Pectin lyase-like"/>
    <property type="match status" value="1"/>
</dbReference>
<evidence type="ECO:0000256" key="1">
    <source>
        <dbReference type="SAM" id="MobiDB-lite"/>
    </source>
</evidence>
<dbReference type="RefSeq" id="WP_244352288.1">
    <property type="nucleotide sequence ID" value="NZ_JAFIRA010000046.1"/>
</dbReference>